<protein>
    <submittedName>
        <fullName evidence="1">Uncharacterized protein</fullName>
    </submittedName>
</protein>
<reference evidence="1" key="1">
    <citation type="journal article" date="2021" name="Proc. Natl. Acad. Sci. U.S.A.">
        <title>A Catalog of Tens of Thousands of Viruses from Human Metagenomes Reveals Hidden Associations with Chronic Diseases.</title>
        <authorList>
            <person name="Tisza M.J."/>
            <person name="Buck C.B."/>
        </authorList>
    </citation>
    <scope>NUCLEOTIDE SEQUENCE</scope>
    <source>
        <strain evidence="1">CtZE52</strain>
    </source>
</reference>
<dbReference type="EMBL" id="BK015320">
    <property type="protein sequence ID" value="DAE01180.1"/>
    <property type="molecule type" value="Genomic_DNA"/>
</dbReference>
<evidence type="ECO:0000313" key="1">
    <source>
        <dbReference type="EMBL" id="DAE01180.1"/>
    </source>
</evidence>
<proteinExistence type="predicted"/>
<name>A0A8S5P4R4_9CAUD</name>
<accession>A0A8S5P4R4</accession>
<organism evidence="1">
    <name type="scientific">Siphoviridae sp. ctZE52</name>
    <dbReference type="NCBI Taxonomy" id="2825557"/>
    <lineage>
        <taxon>Viruses</taxon>
        <taxon>Duplodnaviria</taxon>
        <taxon>Heunggongvirae</taxon>
        <taxon>Uroviricota</taxon>
        <taxon>Caudoviricetes</taxon>
    </lineage>
</organism>
<sequence length="102" mass="12201">MITRDDLQLRILSCMSMEGSGIVKYRDDVNKISAVTITPRKDELSYGKPKTTYYIDNVEKEFTDLDELIDFYNEKFRFEEENPDQEVTFVKVIKRRNKYEQD</sequence>